<comment type="pathway">
    <text evidence="10">Amino-acid biosynthesis; L-arginine biosynthesis; N(2)-acetyl-L-ornithine from L-glutamate: step 1/4.</text>
</comment>
<evidence type="ECO:0000256" key="2">
    <source>
        <dbReference type="ARBA" id="ARBA00011475"/>
    </source>
</evidence>
<dbReference type="HAMAP" id="MF_01106">
    <property type="entry name" value="ArgJ"/>
    <property type="match status" value="1"/>
</dbReference>
<evidence type="ECO:0000256" key="5">
    <source>
        <dbReference type="ARBA" id="ARBA00022679"/>
    </source>
</evidence>
<evidence type="ECO:0000313" key="12">
    <source>
        <dbReference type="Proteomes" id="UP000004754"/>
    </source>
</evidence>
<dbReference type="AlphaFoldDB" id="E6MFH8"/>
<comment type="subunit">
    <text evidence="2 10">Heterotetramer of two alpha and two beta chains.</text>
</comment>
<evidence type="ECO:0000256" key="1">
    <source>
        <dbReference type="ARBA" id="ARBA00006774"/>
    </source>
</evidence>
<name>E6MFH8_9FIRM</name>
<dbReference type="NCBIfam" id="TIGR00120">
    <property type="entry name" value="ArgJ"/>
    <property type="match status" value="1"/>
</dbReference>
<keyword evidence="7 10" id="KW-0511">Multifunctional enzyme</keyword>
<evidence type="ECO:0000256" key="9">
    <source>
        <dbReference type="ARBA" id="ARBA00049439"/>
    </source>
</evidence>
<dbReference type="GO" id="GO:0004042">
    <property type="term" value="F:L-glutamate N-acetyltransferase activity"/>
    <property type="evidence" value="ECO:0007669"/>
    <property type="project" value="UniProtKB-UniRule"/>
</dbReference>
<feature type="binding site" evidence="10">
    <location>
        <position position="285"/>
    </location>
    <ligand>
        <name>substrate</name>
    </ligand>
</feature>
<evidence type="ECO:0000313" key="11">
    <source>
        <dbReference type="EMBL" id="EFV02165.1"/>
    </source>
</evidence>
<proteinExistence type="inferred from homology"/>
<comment type="pathway">
    <text evidence="10">Amino-acid biosynthesis; L-arginine biosynthesis; L-ornithine and N-acetyl-L-glutamate from L-glutamate and N(2)-acetyl-L-ornithine (cyclic): step 1/1.</text>
</comment>
<dbReference type="eggNOG" id="COG1364">
    <property type="taxonomic scope" value="Bacteria"/>
</dbReference>
<feature type="chain" id="PRO_5023346562" description="Arginine biosynthesis bifunctional protein ArgJ beta chain" evidence="10">
    <location>
        <begin position="198"/>
        <end position="416"/>
    </location>
</feature>
<comment type="catalytic activity">
    <reaction evidence="10">
        <text>L-glutamate + acetyl-CoA = N-acetyl-L-glutamate + CoA + H(+)</text>
        <dbReference type="Rhea" id="RHEA:24292"/>
        <dbReference type="ChEBI" id="CHEBI:15378"/>
        <dbReference type="ChEBI" id="CHEBI:29985"/>
        <dbReference type="ChEBI" id="CHEBI:44337"/>
        <dbReference type="ChEBI" id="CHEBI:57287"/>
        <dbReference type="ChEBI" id="CHEBI:57288"/>
        <dbReference type="EC" id="2.3.1.1"/>
    </reaction>
</comment>
<dbReference type="GO" id="GO:0006526">
    <property type="term" value="P:L-arginine biosynthetic process"/>
    <property type="evidence" value="ECO:0007669"/>
    <property type="project" value="UniProtKB-UniRule"/>
</dbReference>
<dbReference type="GO" id="GO:0004358">
    <property type="term" value="F:L-glutamate N-acetyltransferase activity, acting on acetyl-L-ornithine as donor"/>
    <property type="evidence" value="ECO:0007669"/>
    <property type="project" value="UniProtKB-UniRule"/>
</dbReference>
<feature type="site" description="Involved in the stabilization of negative charge on the oxyanion by the formation of the oxyanion hole" evidence="10">
    <location>
        <position position="125"/>
    </location>
</feature>
<dbReference type="Proteomes" id="UP000004754">
    <property type="component" value="Unassembled WGS sequence"/>
</dbReference>
<feature type="binding site" evidence="10">
    <location>
        <position position="187"/>
    </location>
    <ligand>
        <name>substrate</name>
    </ligand>
</feature>
<dbReference type="GO" id="GO:0005737">
    <property type="term" value="C:cytoplasm"/>
    <property type="evidence" value="ECO:0007669"/>
    <property type="project" value="UniProtKB-SubCell"/>
</dbReference>
<dbReference type="GO" id="GO:0006592">
    <property type="term" value="P:ornithine biosynthetic process"/>
    <property type="evidence" value="ECO:0007669"/>
    <property type="project" value="TreeGrafter"/>
</dbReference>
<evidence type="ECO:0000256" key="6">
    <source>
        <dbReference type="ARBA" id="ARBA00022813"/>
    </source>
</evidence>
<dbReference type="InterPro" id="IPR042195">
    <property type="entry name" value="ArgJ_beta_C"/>
</dbReference>
<comment type="subcellular location">
    <subcellularLocation>
        <location evidence="10">Cytoplasm</location>
    </subcellularLocation>
</comment>
<dbReference type="Gene3D" id="3.60.70.12">
    <property type="entry name" value="L-amino peptidase D-ALA esterase/amidase"/>
    <property type="match status" value="1"/>
</dbReference>
<dbReference type="STRING" id="887929.HMP0721_0761"/>
<keyword evidence="6 10" id="KW-0068">Autocatalytic cleavage</keyword>
<feature type="site" description="Cleavage; by autolysis" evidence="10">
    <location>
        <begin position="197"/>
        <end position="198"/>
    </location>
</feature>
<feature type="site" description="Involved in the stabilization of negative charge on the oxyanion by the formation of the oxyanion hole" evidence="10">
    <location>
        <position position="124"/>
    </location>
</feature>
<feature type="binding site" evidence="10">
    <location>
        <position position="161"/>
    </location>
    <ligand>
        <name>substrate</name>
    </ligand>
</feature>
<comment type="caution">
    <text evidence="11">The sequence shown here is derived from an EMBL/GenBank/DDBJ whole genome shotgun (WGS) entry which is preliminary data.</text>
</comment>
<evidence type="ECO:0000256" key="8">
    <source>
        <dbReference type="ARBA" id="ARBA00023315"/>
    </source>
</evidence>
<reference evidence="11 12" key="1">
    <citation type="submission" date="2010-12" db="EMBL/GenBank/DDBJ databases">
        <authorList>
            <person name="Muzny D."/>
            <person name="Qin X."/>
            <person name="Deng J."/>
            <person name="Jiang H."/>
            <person name="Liu Y."/>
            <person name="Qu J."/>
            <person name="Song X.-Z."/>
            <person name="Zhang L."/>
            <person name="Thornton R."/>
            <person name="Coyle M."/>
            <person name="Francisco L."/>
            <person name="Jackson L."/>
            <person name="Javaid M."/>
            <person name="Korchina V."/>
            <person name="Kovar C."/>
            <person name="Mata R."/>
            <person name="Mathew T."/>
            <person name="Ngo R."/>
            <person name="Nguyen L."/>
            <person name="Nguyen N."/>
            <person name="Okwuonu G."/>
            <person name="Ongeri F."/>
            <person name="Pham C."/>
            <person name="Simmons D."/>
            <person name="Wilczek-Boney K."/>
            <person name="Hale W."/>
            <person name="Jakkamsetti A."/>
            <person name="Pham P."/>
            <person name="Ruth R."/>
            <person name="San Lucas F."/>
            <person name="Warren J."/>
            <person name="Zhang J."/>
            <person name="Zhao Z."/>
            <person name="Zhou C."/>
            <person name="Zhu D."/>
            <person name="Lee S."/>
            <person name="Bess C."/>
            <person name="Blankenburg K."/>
            <person name="Forbes L."/>
            <person name="Fu Q."/>
            <person name="Gubbala S."/>
            <person name="Hirani K."/>
            <person name="Jayaseelan J.C."/>
            <person name="Lara F."/>
            <person name="Munidasa M."/>
            <person name="Palculict T."/>
            <person name="Patil S."/>
            <person name="Pu L.-L."/>
            <person name="Saada N."/>
            <person name="Tang L."/>
            <person name="Weissenberger G."/>
            <person name="Zhu Y."/>
            <person name="Hemphill L."/>
            <person name="Shang Y."/>
            <person name="Youmans B."/>
            <person name="Ayvaz T."/>
            <person name="Ross M."/>
            <person name="Santibanez J."/>
            <person name="Aqrawi P."/>
            <person name="Gross S."/>
            <person name="Joshi V."/>
            <person name="Fowler G."/>
            <person name="Nazareth L."/>
            <person name="Reid J."/>
            <person name="Worley K."/>
            <person name="Petrosino J."/>
            <person name="Highlander S."/>
            <person name="Gibbs R."/>
        </authorList>
    </citation>
    <scope>NUCLEOTIDE SEQUENCE [LARGE SCALE GENOMIC DNA]</scope>
    <source>
        <strain evidence="11 12">ATCC 23263</strain>
    </source>
</reference>
<dbReference type="SUPFAM" id="SSF56266">
    <property type="entry name" value="DmpA/ArgJ-like"/>
    <property type="match status" value="1"/>
</dbReference>
<comment type="catalytic activity">
    <reaction evidence="9 10">
        <text>N(2)-acetyl-L-ornithine + L-glutamate = N-acetyl-L-glutamate + L-ornithine</text>
        <dbReference type="Rhea" id="RHEA:15349"/>
        <dbReference type="ChEBI" id="CHEBI:29985"/>
        <dbReference type="ChEBI" id="CHEBI:44337"/>
        <dbReference type="ChEBI" id="CHEBI:46911"/>
        <dbReference type="ChEBI" id="CHEBI:57805"/>
        <dbReference type="EC" id="2.3.1.35"/>
    </reaction>
</comment>
<protein>
    <recommendedName>
        <fullName evidence="10">Arginine biosynthesis bifunctional protein ArgJ</fullName>
    </recommendedName>
    <domain>
        <recommendedName>
            <fullName evidence="10">Glutamate N-acetyltransferase</fullName>
            <ecNumber evidence="10">2.3.1.35</ecNumber>
        </recommendedName>
        <alternativeName>
            <fullName evidence="10">Ornithine acetyltransferase</fullName>
            <shortName evidence="10">OATase</shortName>
        </alternativeName>
        <alternativeName>
            <fullName evidence="10">Ornithine transacetylase</fullName>
        </alternativeName>
    </domain>
    <domain>
        <recommendedName>
            <fullName evidence="10">Amino-acid acetyltransferase</fullName>
            <ecNumber evidence="10">2.3.1.1</ecNumber>
        </recommendedName>
        <alternativeName>
            <fullName evidence="10">N-acetylglutamate synthase</fullName>
            <shortName evidence="10">AGSase</shortName>
        </alternativeName>
    </domain>
    <component>
        <recommendedName>
            <fullName evidence="10">Arginine biosynthesis bifunctional protein ArgJ alpha chain</fullName>
        </recommendedName>
    </component>
    <component>
        <recommendedName>
            <fullName evidence="10">Arginine biosynthesis bifunctional protein ArgJ beta chain</fullName>
        </recommendedName>
    </component>
</protein>
<comment type="function">
    <text evidence="10">Catalyzes two activities which are involved in the cyclic version of arginine biosynthesis: the synthesis of N-acetylglutamate from glutamate and acetyl-CoA as the acetyl donor, and of ornithine by transacetylation between N(2)-acetylornithine and glutamate.</text>
</comment>
<evidence type="ECO:0000256" key="4">
    <source>
        <dbReference type="ARBA" id="ARBA00022605"/>
    </source>
</evidence>
<dbReference type="FunFam" id="3.60.70.12:FF:000001">
    <property type="entry name" value="Arginine biosynthesis bifunctional protein ArgJ, chloroplastic"/>
    <property type="match status" value="1"/>
</dbReference>
<dbReference type="OrthoDB" id="9804242at2"/>
<evidence type="ECO:0000256" key="10">
    <source>
        <dbReference type="HAMAP-Rule" id="MF_01106"/>
    </source>
</evidence>
<feature type="binding site" evidence="10">
    <location>
        <position position="198"/>
    </location>
    <ligand>
        <name>substrate</name>
    </ligand>
</feature>
<comment type="similarity">
    <text evidence="1 10">Belongs to the ArgJ family.</text>
</comment>
<evidence type="ECO:0000256" key="3">
    <source>
        <dbReference type="ARBA" id="ARBA00022571"/>
    </source>
</evidence>
<dbReference type="PANTHER" id="PTHR23100">
    <property type="entry name" value="ARGININE BIOSYNTHESIS BIFUNCTIONAL PROTEIN ARGJ"/>
    <property type="match status" value="1"/>
</dbReference>
<dbReference type="Gene3D" id="3.10.20.340">
    <property type="entry name" value="ArgJ beta chain, C-terminal domain"/>
    <property type="match status" value="1"/>
</dbReference>
<dbReference type="UniPathway" id="UPA00068">
    <property type="reaction ID" value="UER00106"/>
</dbReference>
<feature type="binding site" evidence="10">
    <location>
        <position position="411"/>
    </location>
    <ligand>
        <name>substrate</name>
    </ligand>
</feature>
<dbReference type="NCBIfam" id="NF003802">
    <property type="entry name" value="PRK05388.1"/>
    <property type="match status" value="1"/>
</dbReference>
<organism evidence="11 12">
    <name type="scientific">Pseudoramibacter alactolyticus ATCC 23263</name>
    <dbReference type="NCBI Taxonomy" id="887929"/>
    <lineage>
        <taxon>Bacteria</taxon>
        <taxon>Bacillati</taxon>
        <taxon>Bacillota</taxon>
        <taxon>Clostridia</taxon>
        <taxon>Eubacteriales</taxon>
        <taxon>Eubacteriaceae</taxon>
        <taxon>Pseudoramibacter</taxon>
    </lineage>
</organism>
<dbReference type="FunFam" id="3.10.20.340:FF:000001">
    <property type="entry name" value="Arginine biosynthesis bifunctional protein ArgJ, chloroplastic"/>
    <property type="match status" value="1"/>
</dbReference>
<accession>E6MFH8</accession>
<dbReference type="EC" id="2.3.1.1" evidence="10"/>
<sequence>MKETRAMGEKYKWIDGGITAPQGYKAFGVAAGLKENDQLDTALVVSEKPAIPAIVTTKNAVKAAPVLWDNRIVSEGNAIKAVIVNSGNANACTGAKGLEDVRDEARAAAMALNCEMDQVFVSSTGVIGVPLSVDKITDAVPALVDGLSVEGVDVASRAILTTDLVPKTAAVELKIEGRTVKIGAMAKGSGMICPNMATMLSFVTTDANIDRQCLQQMLSIIAEDTYNMMSVDGDMSTNDTVLVMANGMADTPRIDDVESAAYGLFFNALYAVNERIAKSIVRDGEGATKFIEVSVINAESVFEAKLLAKAVIKSNLVKTAFYGEDANWGRVLSSIGASGVQFDPNTVDLIFSSARGSLKLLEKGIPVAFDETAATEILSEKDIDVLIDMGMGIYRAKAWGCDLSHEYVHINGDYRS</sequence>
<dbReference type="EC" id="2.3.1.35" evidence="10"/>
<dbReference type="MEROPS" id="T05.002"/>
<keyword evidence="4 10" id="KW-0028">Amino-acid biosynthesis</keyword>
<dbReference type="Pfam" id="PF01960">
    <property type="entry name" value="ArgJ"/>
    <property type="match status" value="1"/>
</dbReference>
<keyword evidence="8 10" id="KW-0012">Acyltransferase</keyword>
<dbReference type="CDD" id="cd02152">
    <property type="entry name" value="OAT"/>
    <property type="match status" value="1"/>
</dbReference>
<keyword evidence="10" id="KW-0963">Cytoplasm</keyword>
<feature type="active site" description="Nucleophile" evidence="10">
    <location>
        <position position="198"/>
    </location>
</feature>
<dbReference type="InterPro" id="IPR016117">
    <property type="entry name" value="ArgJ-like_dom_sf"/>
</dbReference>
<feature type="chain" id="PRO_5023346561" description="Arginine biosynthesis bifunctional protein ArgJ alpha chain" evidence="10">
    <location>
        <begin position="1"/>
        <end position="197"/>
    </location>
</feature>
<feature type="binding site" evidence="10">
    <location>
        <position position="416"/>
    </location>
    <ligand>
        <name>substrate</name>
    </ligand>
</feature>
<keyword evidence="5 10" id="KW-0808">Transferase</keyword>
<dbReference type="InterPro" id="IPR002813">
    <property type="entry name" value="Arg_biosynth_ArgJ"/>
</dbReference>
<evidence type="ECO:0000256" key="7">
    <source>
        <dbReference type="ARBA" id="ARBA00023268"/>
    </source>
</evidence>
<dbReference type="HOGENOM" id="CLU_027172_1_0_9"/>
<dbReference type="PANTHER" id="PTHR23100:SF0">
    <property type="entry name" value="ARGININE BIOSYNTHESIS BIFUNCTIONAL PROTEIN ARGJ, MITOCHONDRIAL"/>
    <property type="match status" value="1"/>
</dbReference>
<gene>
    <name evidence="10 11" type="primary">argJ</name>
    <name evidence="11" type="ORF">HMP0721_0761</name>
</gene>
<keyword evidence="3 10" id="KW-0055">Arginine biosynthesis</keyword>
<dbReference type="EMBL" id="AEQN01000012">
    <property type="protein sequence ID" value="EFV02165.1"/>
    <property type="molecule type" value="Genomic_DNA"/>
</dbReference>
<keyword evidence="12" id="KW-1185">Reference proteome</keyword>